<keyword evidence="4" id="KW-1185">Reference proteome</keyword>
<dbReference type="PANTHER" id="PTHR46978:SF1">
    <property type="entry name" value="ZINC KNUCKLE (CCHC-TYPE) FAMILY PROTEIN"/>
    <property type="match status" value="1"/>
</dbReference>
<dbReference type="SMART" id="SM00343">
    <property type="entry name" value="ZnF_C2HC"/>
    <property type="match status" value="3"/>
</dbReference>
<keyword evidence="1" id="KW-0862">Zinc</keyword>
<dbReference type="AlphaFoldDB" id="A0ABD3SZV6"/>
<dbReference type="PANTHER" id="PTHR46978">
    <property type="entry name" value="ZINC KNUCKLE (CCHC-TYPE) FAMILY PROTEIN"/>
    <property type="match status" value="1"/>
</dbReference>
<dbReference type="Gene3D" id="4.10.60.10">
    <property type="entry name" value="Zinc finger, CCHC-type"/>
    <property type="match status" value="1"/>
</dbReference>
<name>A0ABD3SZV6_9LAMI</name>
<sequence>MNYTGSRNDLPTFDLANFTKQFIQQNHMIYQSLCHFQLLLQSSDPSRKRYRKSHLWKIQVSITRFIVNFSGMFETASEQGLVAEMANINNDEGLNSEKASYGPKQRSETEPDMAVENTKLRMLHRAPRYFDPPCSWLCDENTDKDEKRKEPKKLKRCYNCGDIGHEGNSCKHVNNCFICLEKGHLIINCPEKNKEIDSTSTLCLKCGNIGHNMFSCSNDYNSEDLKARELLLLDPTLSFLLLQLVYSAFSLNFL</sequence>
<evidence type="ECO:0000313" key="3">
    <source>
        <dbReference type="EMBL" id="KAL3830164.1"/>
    </source>
</evidence>
<gene>
    <name evidence="3" type="ORF">ACJIZ3_018966</name>
</gene>
<evidence type="ECO:0000259" key="2">
    <source>
        <dbReference type="PROSITE" id="PS50158"/>
    </source>
</evidence>
<dbReference type="EMBL" id="JBJXBP010000005">
    <property type="protein sequence ID" value="KAL3830164.1"/>
    <property type="molecule type" value="Genomic_DNA"/>
</dbReference>
<keyword evidence="1" id="KW-0479">Metal-binding</keyword>
<dbReference type="InterPro" id="IPR036875">
    <property type="entry name" value="Znf_CCHC_sf"/>
</dbReference>
<dbReference type="Proteomes" id="UP001634393">
    <property type="component" value="Unassembled WGS sequence"/>
</dbReference>
<dbReference type="PROSITE" id="PS50158">
    <property type="entry name" value="ZF_CCHC"/>
    <property type="match status" value="1"/>
</dbReference>
<accession>A0ABD3SZV6</accession>
<comment type="caution">
    <text evidence="3">The sequence shown here is derived from an EMBL/GenBank/DDBJ whole genome shotgun (WGS) entry which is preliminary data.</text>
</comment>
<dbReference type="GO" id="GO:0008270">
    <property type="term" value="F:zinc ion binding"/>
    <property type="evidence" value="ECO:0007669"/>
    <property type="project" value="UniProtKB-KW"/>
</dbReference>
<feature type="domain" description="CCHC-type" evidence="2">
    <location>
        <begin position="156"/>
        <end position="171"/>
    </location>
</feature>
<proteinExistence type="predicted"/>
<keyword evidence="1" id="KW-0863">Zinc-finger</keyword>
<protein>
    <recommendedName>
        <fullName evidence="2">CCHC-type domain-containing protein</fullName>
    </recommendedName>
</protein>
<dbReference type="InterPro" id="IPR001878">
    <property type="entry name" value="Znf_CCHC"/>
</dbReference>
<evidence type="ECO:0000313" key="4">
    <source>
        <dbReference type="Proteomes" id="UP001634393"/>
    </source>
</evidence>
<reference evidence="3 4" key="1">
    <citation type="submission" date="2024-12" db="EMBL/GenBank/DDBJ databases">
        <title>The unique morphological basis and parallel evolutionary history of personate flowers in Penstemon.</title>
        <authorList>
            <person name="Depatie T.H."/>
            <person name="Wessinger C.A."/>
        </authorList>
    </citation>
    <scope>NUCLEOTIDE SEQUENCE [LARGE SCALE GENOMIC DNA]</scope>
    <source>
        <strain evidence="3">WTNN_2</strain>
        <tissue evidence="3">Leaf</tissue>
    </source>
</reference>
<evidence type="ECO:0000256" key="1">
    <source>
        <dbReference type="PROSITE-ProRule" id="PRU00047"/>
    </source>
</evidence>
<dbReference type="SUPFAM" id="SSF57756">
    <property type="entry name" value="Retrovirus zinc finger-like domains"/>
    <property type="match status" value="1"/>
</dbReference>
<organism evidence="3 4">
    <name type="scientific">Penstemon smallii</name>
    <dbReference type="NCBI Taxonomy" id="265156"/>
    <lineage>
        <taxon>Eukaryota</taxon>
        <taxon>Viridiplantae</taxon>
        <taxon>Streptophyta</taxon>
        <taxon>Embryophyta</taxon>
        <taxon>Tracheophyta</taxon>
        <taxon>Spermatophyta</taxon>
        <taxon>Magnoliopsida</taxon>
        <taxon>eudicotyledons</taxon>
        <taxon>Gunneridae</taxon>
        <taxon>Pentapetalae</taxon>
        <taxon>asterids</taxon>
        <taxon>lamiids</taxon>
        <taxon>Lamiales</taxon>
        <taxon>Plantaginaceae</taxon>
        <taxon>Cheloneae</taxon>
        <taxon>Penstemon</taxon>
    </lineage>
</organism>